<protein>
    <recommendedName>
        <fullName evidence="3">N-acetyltransferase</fullName>
    </recommendedName>
</protein>
<dbReference type="Proteomes" id="UP001239462">
    <property type="component" value="Unassembled WGS sequence"/>
</dbReference>
<evidence type="ECO:0008006" key="3">
    <source>
        <dbReference type="Google" id="ProtNLM"/>
    </source>
</evidence>
<evidence type="ECO:0000313" key="1">
    <source>
        <dbReference type="EMBL" id="MDM4016458.1"/>
    </source>
</evidence>
<sequence>MISQTVRPAAIRNPLEQVTQIRRWRCARITMRSGKLVGIERRWFVGSVSMAQVWWQSRYGRPDDDYCWLDYHTPLGMPAFLTLDYIHSGRTAGYKTFVGACHVLDEVARIRNACAIVAHVSTSAITDRLLLRLGWERHLENRSGRHWIKRFYDGYPESSLDRYL</sequence>
<organism evidence="1 2">
    <name type="scientific">Roseiconus lacunae</name>
    <dbReference type="NCBI Taxonomy" id="2605694"/>
    <lineage>
        <taxon>Bacteria</taxon>
        <taxon>Pseudomonadati</taxon>
        <taxon>Planctomycetota</taxon>
        <taxon>Planctomycetia</taxon>
        <taxon>Pirellulales</taxon>
        <taxon>Pirellulaceae</taxon>
        <taxon>Roseiconus</taxon>
    </lineage>
</organism>
<reference evidence="1 2" key="1">
    <citation type="submission" date="2023-06" db="EMBL/GenBank/DDBJ databases">
        <title>Roseiconus lacunae JC819 isolated from Gulf of Mannar region, Tamil Nadu.</title>
        <authorList>
            <person name="Pk S."/>
            <person name="Ch S."/>
            <person name="Ch V.R."/>
        </authorList>
    </citation>
    <scope>NUCLEOTIDE SEQUENCE [LARGE SCALE GENOMIC DNA]</scope>
    <source>
        <strain evidence="1 2">JC819</strain>
    </source>
</reference>
<gene>
    <name evidence="1" type="ORF">QTN89_13520</name>
</gene>
<name>A0ABT7PIY2_9BACT</name>
<evidence type="ECO:0000313" key="2">
    <source>
        <dbReference type="Proteomes" id="UP001239462"/>
    </source>
</evidence>
<keyword evidence="2" id="KW-1185">Reference proteome</keyword>
<accession>A0ABT7PIY2</accession>
<dbReference type="RefSeq" id="WP_289164092.1">
    <property type="nucleotide sequence ID" value="NZ_JASZZN010000008.1"/>
</dbReference>
<comment type="caution">
    <text evidence="1">The sequence shown here is derived from an EMBL/GenBank/DDBJ whole genome shotgun (WGS) entry which is preliminary data.</text>
</comment>
<proteinExistence type="predicted"/>
<dbReference type="EMBL" id="JASZZN010000008">
    <property type="protein sequence ID" value="MDM4016458.1"/>
    <property type="molecule type" value="Genomic_DNA"/>
</dbReference>